<accession>A0A1B7X2P1</accession>
<dbReference type="EMBL" id="LJOW01000048">
    <property type="protein sequence ID" value="OBQ43612.1"/>
    <property type="molecule type" value="Genomic_DNA"/>
</dbReference>
<gene>
    <name evidence="1" type="ORF">AN484_11450</name>
</gene>
<proteinExistence type="predicted"/>
<sequence>MNTKTEIKNQRWIDFSLRMAKTCYRHSQRPSLEWIISSINAVFETIHDDLSLYESWDNVLPYSPNDKIYTWKRYNKDKPEYPVYLSTVLSECIEQDIYWSPYEHANRSQKKVIDKYGDSMSEEEYDSLKERIVSDWSSPVHCCIRAGIDAAKGGSFGVIGFTFRNILDMYPEGLPDWIKENLVEGLKPKDFILL</sequence>
<evidence type="ECO:0000313" key="1">
    <source>
        <dbReference type="EMBL" id="OBQ43612.1"/>
    </source>
</evidence>
<organism evidence="1 2">
    <name type="scientific">Aphanizomenon flos-aquae WA102</name>
    <dbReference type="NCBI Taxonomy" id="1710896"/>
    <lineage>
        <taxon>Bacteria</taxon>
        <taxon>Bacillati</taxon>
        <taxon>Cyanobacteriota</taxon>
        <taxon>Cyanophyceae</taxon>
        <taxon>Nostocales</taxon>
        <taxon>Aphanizomenonaceae</taxon>
        <taxon>Aphanizomenon</taxon>
    </lineage>
</organism>
<evidence type="ECO:0000313" key="2">
    <source>
        <dbReference type="Proteomes" id="UP000092093"/>
    </source>
</evidence>
<dbReference type="Proteomes" id="UP000092093">
    <property type="component" value="Unassembled WGS sequence"/>
</dbReference>
<comment type="caution">
    <text evidence="1">The sequence shown here is derived from an EMBL/GenBank/DDBJ whole genome shotgun (WGS) entry which is preliminary data.</text>
</comment>
<protein>
    <submittedName>
        <fullName evidence="1">Uncharacterized protein</fullName>
    </submittedName>
</protein>
<dbReference type="AlphaFoldDB" id="A0A1B7X2P1"/>
<reference evidence="1 2" key="1">
    <citation type="submission" date="2015-09" db="EMBL/GenBank/DDBJ databases">
        <title>Aphanizomenon flos-aquae WA102.</title>
        <authorList>
            <person name="Driscoll C."/>
        </authorList>
    </citation>
    <scope>NUCLEOTIDE SEQUENCE [LARGE SCALE GENOMIC DNA]</scope>
    <source>
        <strain evidence="1">WA102</strain>
    </source>
</reference>
<name>A0A1B7X2P1_APHFL</name>